<feature type="region of interest" description="Disordered" evidence="4">
    <location>
        <begin position="1"/>
        <end position="20"/>
    </location>
</feature>
<name>A0A2U2BTG4_9PROT</name>
<evidence type="ECO:0000259" key="5">
    <source>
        <dbReference type="SMART" id="SM00646"/>
    </source>
</evidence>
<reference evidence="7" key="1">
    <citation type="submission" date="2018-05" db="EMBL/GenBank/DDBJ databases">
        <authorList>
            <person name="Liu B.-T."/>
        </authorList>
    </citation>
    <scope>NUCLEOTIDE SEQUENCE [LARGE SCALE GENOMIC DNA]</scope>
    <source>
        <strain evidence="7">WD6-1</strain>
    </source>
</reference>
<dbReference type="Gene3D" id="2.60.40.3500">
    <property type="match status" value="1"/>
</dbReference>
<feature type="compositionally biased region" description="Polar residues" evidence="4">
    <location>
        <begin position="1"/>
        <end position="13"/>
    </location>
</feature>
<evidence type="ECO:0000313" key="7">
    <source>
        <dbReference type="Proteomes" id="UP000245168"/>
    </source>
</evidence>
<comment type="catalytic activity">
    <reaction evidence="1">
        <text>Hydrolyzes the link between N-acetylmuramoyl residues and L-amino acid residues in certain cell-wall glycopeptides.</text>
        <dbReference type="EC" id="3.5.1.28"/>
    </reaction>
</comment>
<feature type="domain" description="MurNAc-LAA" evidence="5">
    <location>
        <begin position="267"/>
        <end position="417"/>
    </location>
</feature>
<organism evidence="6 7">
    <name type="scientific">Marinicauda salina</name>
    <dbReference type="NCBI Taxonomy" id="2135793"/>
    <lineage>
        <taxon>Bacteria</taxon>
        <taxon>Pseudomonadati</taxon>
        <taxon>Pseudomonadota</taxon>
        <taxon>Alphaproteobacteria</taxon>
        <taxon>Maricaulales</taxon>
        <taxon>Maricaulaceae</taxon>
        <taxon>Marinicauda</taxon>
    </lineage>
</organism>
<dbReference type="SUPFAM" id="SSF53187">
    <property type="entry name" value="Zn-dependent exopeptidases"/>
    <property type="match status" value="1"/>
</dbReference>
<proteinExistence type="predicted"/>
<gene>
    <name evidence="6" type="ORF">DDZ18_06370</name>
</gene>
<keyword evidence="3" id="KW-0378">Hydrolase</keyword>
<dbReference type="GO" id="GO:0008745">
    <property type="term" value="F:N-acetylmuramoyl-L-alanine amidase activity"/>
    <property type="evidence" value="ECO:0007669"/>
    <property type="project" value="UniProtKB-EC"/>
</dbReference>
<dbReference type="AlphaFoldDB" id="A0A2U2BTG4"/>
<dbReference type="SMART" id="SM00646">
    <property type="entry name" value="Ami_3"/>
    <property type="match status" value="1"/>
</dbReference>
<evidence type="ECO:0000256" key="2">
    <source>
        <dbReference type="ARBA" id="ARBA00011901"/>
    </source>
</evidence>
<accession>A0A2U2BTG4</accession>
<dbReference type="PANTHER" id="PTHR30404">
    <property type="entry name" value="N-ACETYLMURAMOYL-L-ALANINE AMIDASE"/>
    <property type="match status" value="1"/>
</dbReference>
<evidence type="ECO:0000256" key="1">
    <source>
        <dbReference type="ARBA" id="ARBA00001561"/>
    </source>
</evidence>
<dbReference type="Pfam" id="PF01520">
    <property type="entry name" value="Amidase_3"/>
    <property type="match status" value="1"/>
</dbReference>
<evidence type="ECO:0000256" key="3">
    <source>
        <dbReference type="ARBA" id="ARBA00022801"/>
    </source>
</evidence>
<dbReference type="EMBL" id="QEXV01000003">
    <property type="protein sequence ID" value="PWE17309.1"/>
    <property type="molecule type" value="Genomic_DNA"/>
</dbReference>
<comment type="caution">
    <text evidence="6">The sequence shown here is derived from an EMBL/GenBank/DDBJ whole genome shotgun (WGS) entry which is preliminary data.</text>
</comment>
<dbReference type="GO" id="GO:0030288">
    <property type="term" value="C:outer membrane-bounded periplasmic space"/>
    <property type="evidence" value="ECO:0007669"/>
    <property type="project" value="TreeGrafter"/>
</dbReference>
<dbReference type="InterPro" id="IPR002508">
    <property type="entry name" value="MurNAc-LAA_cat"/>
</dbReference>
<dbReference type="Proteomes" id="UP000245168">
    <property type="component" value="Unassembled WGS sequence"/>
</dbReference>
<dbReference type="CDD" id="cd02696">
    <property type="entry name" value="MurNAc-LAA"/>
    <property type="match status" value="1"/>
</dbReference>
<dbReference type="EC" id="3.5.1.28" evidence="2"/>
<sequence>MGANRLSSKQPQAALQRPAHSQRGRIGMVAMVTMIRRIIQGGLAVAAAALTGAASASDITAVRFGEHDEYTRIVVETSRPLEFETFTLAEPEGRLVMSLPGARWAASDLPGGRGIGHGLVGRFDFDESGQAPRLIFALDRPALVRESFSLDPNGGGYRLVVDIEPVSEDRFAQASGFPESSRTMTELLATHARIDYTPPSCERVRVVIDPGHGGRDPGALAQHGGGDEADVNLAAARELRDLLVATGRYEVVMTRDNDEFVELEERIRIAQEADADLFFSIHADSAGASHTPRGAAVYTLADRAVDRARDRAIREGDWFLADRARPQAVNNLLLDMSLREKRNQSLVFAETLLGEVSDVAPLFHGSPRQRGLYVLLDSQVPAVLFEMGFLTNRHDARNLNDAGYRRRLMQAAASSIETYFERCGGGEQRSRIVAQRSAGASPSR</sequence>
<keyword evidence="7" id="KW-1185">Reference proteome</keyword>
<evidence type="ECO:0000256" key="4">
    <source>
        <dbReference type="SAM" id="MobiDB-lite"/>
    </source>
</evidence>
<dbReference type="InterPro" id="IPR050695">
    <property type="entry name" value="N-acetylmuramoyl_amidase_3"/>
</dbReference>
<evidence type="ECO:0000313" key="6">
    <source>
        <dbReference type="EMBL" id="PWE17309.1"/>
    </source>
</evidence>
<protein>
    <recommendedName>
        <fullName evidence="2">N-acetylmuramoyl-L-alanine amidase</fullName>
        <ecNumber evidence="2">3.5.1.28</ecNumber>
    </recommendedName>
</protein>
<dbReference type="Gene3D" id="3.40.630.40">
    <property type="entry name" value="Zn-dependent exopeptidases"/>
    <property type="match status" value="1"/>
</dbReference>
<dbReference type="GO" id="GO:0009253">
    <property type="term" value="P:peptidoglycan catabolic process"/>
    <property type="evidence" value="ECO:0007669"/>
    <property type="project" value="InterPro"/>
</dbReference>
<dbReference type="PANTHER" id="PTHR30404:SF0">
    <property type="entry name" value="N-ACETYLMURAMOYL-L-ALANINE AMIDASE AMIC"/>
    <property type="match status" value="1"/>
</dbReference>